<gene>
    <name evidence="7" type="ORF">N4J17_07875</name>
</gene>
<evidence type="ECO:0000313" key="7">
    <source>
        <dbReference type="EMBL" id="WWF03521.1"/>
    </source>
</evidence>
<dbReference type="EMBL" id="CP104311">
    <property type="protein sequence ID" value="WWF03521.1"/>
    <property type="molecule type" value="Genomic_DNA"/>
</dbReference>
<evidence type="ECO:0000256" key="5">
    <source>
        <dbReference type="ARBA" id="ARBA00023136"/>
    </source>
</evidence>
<feature type="transmembrane region" description="Helical" evidence="6">
    <location>
        <begin position="76"/>
        <end position="96"/>
    </location>
</feature>
<comment type="subcellular location">
    <subcellularLocation>
        <location evidence="1">Membrane</location>
        <topology evidence="1">Multi-pass membrane protein</topology>
    </subcellularLocation>
</comment>
<accession>A0ABZ2F8N6</accession>
<feature type="transmembrane region" description="Helical" evidence="6">
    <location>
        <begin position="9"/>
        <end position="29"/>
    </location>
</feature>
<dbReference type="InterPro" id="IPR006696">
    <property type="entry name" value="DUF423"/>
</dbReference>
<evidence type="ECO:0000256" key="2">
    <source>
        <dbReference type="ARBA" id="ARBA00009694"/>
    </source>
</evidence>
<keyword evidence="5 6" id="KW-0472">Membrane</keyword>
<dbReference type="PANTHER" id="PTHR43461">
    <property type="entry name" value="TRANSMEMBRANE PROTEIN 256"/>
    <property type="match status" value="1"/>
</dbReference>
<keyword evidence="8" id="KW-1185">Reference proteome</keyword>
<dbReference type="Proteomes" id="UP001359308">
    <property type="component" value="Chromosome"/>
</dbReference>
<dbReference type="Pfam" id="PF04241">
    <property type="entry name" value="DUF423"/>
    <property type="match status" value="1"/>
</dbReference>
<name>A0ABZ2F8N6_METCP</name>
<evidence type="ECO:0000256" key="1">
    <source>
        <dbReference type="ARBA" id="ARBA00004141"/>
    </source>
</evidence>
<organism evidence="7 8">
    <name type="scientific">Methylococcus capsulatus</name>
    <dbReference type="NCBI Taxonomy" id="414"/>
    <lineage>
        <taxon>Bacteria</taxon>
        <taxon>Pseudomonadati</taxon>
        <taxon>Pseudomonadota</taxon>
        <taxon>Gammaproteobacteria</taxon>
        <taxon>Methylococcales</taxon>
        <taxon>Methylococcaceae</taxon>
        <taxon>Methylococcus</taxon>
    </lineage>
</organism>
<sequence>MNKRRGTNGWLVTTGIAGFTAVVMGAFGAHGLRNVLAPEILAVYHTGVQYHLWHTLGLGLITLLRQQAPQSRPLAWAAWLMLAGIFLFSGSLYLLAVSGIRWLGLITPLGGVAFLAAWACVAVHGWRQP</sequence>
<reference evidence="7 8" key="1">
    <citation type="submission" date="2022-09" db="EMBL/GenBank/DDBJ databases">
        <authorList>
            <person name="Giprobiosintez L."/>
        </authorList>
    </citation>
    <scope>NUCLEOTIDE SEQUENCE [LARGE SCALE GENOMIC DNA]</scope>
    <source>
        <strain evidence="8">VKPM-B-12549 (GBS-15)</strain>
    </source>
</reference>
<evidence type="ECO:0000256" key="3">
    <source>
        <dbReference type="ARBA" id="ARBA00022692"/>
    </source>
</evidence>
<comment type="similarity">
    <text evidence="2">Belongs to the UPF0382 family.</text>
</comment>
<proteinExistence type="inferred from homology"/>
<evidence type="ECO:0000313" key="8">
    <source>
        <dbReference type="Proteomes" id="UP001359308"/>
    </source>
</evidence>
<feature type="transmembrane region" description="Helical" evidence="6">
    <location>
        <begin position="102"/>
        <end position="126"/>
    </location>
</feature>
<evidence type="ECO:0000256" key="6">
    <source>
        <dbReference type="SAM" id="Phobius"/>
    </source>
</evidence>
<dbReference type="RefSeq" id="WP_198322770.1">
    <property type="nucleotide sequence ID" value="NZ_CP104311.1"/>
</dbReference>
<keyword evidence="3 6" id="KW-0812">Transmembrane</keyword>
<evidence type="ECO:0000256" key="4">
    <source>
        <dbReference type="ARBA" id="ARBA00022989"/>
    </source>
</evidence>
<protein>
    <submittedName>
        <fullName evidence="7">DUF423 domain-containing protein</fullName>
    </submittedName>
</protein>
<dbReference type="PANTHER" id="PTHR43461:SF1">
    <property type="entry name" value="TRANSMEMBRANE PROTEIN 256"/>
    <property type="match status" value="1"/>
</dbReference>
<keyword evidence="4 6" id="KW-1133">Transmembrane helix</keyword>